<comment type="caution">
    <text evidence="3">The sequence shown here is derived from an EMBL/GenBank/DDBJ whole genome shotgun (WGS) entry which is preliminary data.</text>
</comment>
<dbReference type="PANTHER" id="PTHR43317:SF1">
    <property type="entry name" value="THERMOSPERMINE SYNTHASE ACAULIS5"/>
    <property type="match status" value="1"/>
</dbReference>
<keyword evidence="2" id="KW-0472">Membrane</keyword>
<protein>
    <submittedName>
        <fullName evidence="3">Spermidine synthase</fullName>
        <ecNumber evidence="3">2.5.1.16</ecNumber>
    </submittedName>
</protein>
<evidence type="ECO:0000313" key="3">
    <source>
        <dbReference type="EMBL" id="MBB5270818.1"/>
    </source>
</evidence>
<dbReference type="GO" id="GO:0004766">
    <property type="term" value="F:spermidine synthase activity"/>
    <property type="evidence" value="ECO:0007669"/>
    <property type="project" value="UniProtKB-EC"/>
</dbReference>
<feature type="transmembrane region" description="Helical" evidence="2">
    <location>
        <begin position="395"/>
        <end position="414"/>
    </location>
</feature>
<feature type="transmembrane region" description="Helical" evidence="2">
    <location>
        <begin position="421"/>
        <end position="440"/>
    </location>
</feature>
<feature type="transmembrane region" description="Helical" evidence="2">
    <location>
        <begin position="228"/>
        <end position="252"/>
    </location>
</feature>
<dbReference type="AlphaFoldDB" id="A0A7W8HGG7"/>
<feature type="transmembrane region" description="Helical" evidence="2">
    <location>
        <begin position="157"/>
        <end position="181"/>
    </location>
</feature>
<evidence type="ECO:0000256" key="2">
    <source>
        <dbReference type="SAM" id="Phobius"/>
    </source>
</evidence>
<sequence length="873" mass="89827">MADAAAPARSSSLTLAWLLMALSGFAGLALQIAWTYQFGIWLGHEAVAVLAVIAGFFGGLALGAFALGPRILRSRRPGRWYAGLEAAIGLWALLLALAMPHAGGWLTMLIGAQPAPVRHWSIAFLGAFLLMLPASAAMGATVPAMQRVLDRLADQGYALGGLYAANTAGAMAGALAAAFVLAPALGYTATTAAAALLNLACAAIAWTRFGAEDRAPSSPRASASRRATLLWLLAATGLLGIGYEVVVIRVLARISENTVHTFTLVLAVYLAGTAAGAALYQRHLAGAPDGARLRGRLLAVLALCCVAGLYGLGFGERAGAALQQAIGAGASSALGAEALAAALAFVLPTMAMGALFSHLCVEARDAGWSFGAAIAANTLGAALAAPVVGVALLPWLGAEAVLAAIALGYVALLPRRAWRGLLPWAPLAAGVAAVLAAPGLDFLKLPDGGRVISHRVGAMASVSVIEDAQGVRRLHIDNRAQEGSNATRVADARQAWIPLLLHPAPRTALFLGLGTGVTAAAAAADPTLKVDAVELLPEVADAAGLFVPGLREPGIQGAPRVLIADARRFVRAGATRYDVVVADLFHPARSGSAALYTVEHFAAVRQRLAHDGVFCQWLPLHQMDLDTMRSIVSAFVEVWPQGAAVLATNSLDTPVIGLVSRADSGPLLHGGLAARLDAARSAAALDGLQLDDAFAVPGSLVADAASLAGFAAGAPVNRDDRPVVAHRAPRATYAPEATPRERLGAFLAQSTREPASLFGAAQPGASPASSADDAGARAAAEWRARVVAYWSARDRYLRAGMNVRPSPDLRAMLAQVQGPLLEVLGASPDFRPAREPLRAMAGALAREDAAAAQALIDALPVAHPFRLPPTDSR</sequence>
<keyword evidence="3" id="KW-0808">Transferase</keyword>
<feature type="transmembrane region" description="Helical" evidence="2">
    <location>
        <begin position="122"/>
        <end position="145"/>
    </location>
</feature>
<dbReference type="PANTHER" id="PTHR43317">
    <property type="entry name" value="THERMOSPERMINE SYNTHASE ACAULIS5"/>
    <property type="match status" value="1"/>
</dbReference>
<dbReference type="CDD" id="cd02440">
    <property type="entry name" value="AdoMet_MTases"/>
    <property type="match status" value="1"/>
</dbReference>
<feature type="transmembrane region" description="Helical" evidence="2">
    <location>
        <begin position="333"/>
        <end position="356"/>
    </location>
</feature>
<name>A0A7W8HGG7_9BURK</name>
<organism evidence="3 4">
    <name type="scientific">Quisquiliibacterium transsilvanicum</name>
    <dbReference type="NCBI Taxonomy" id="1549638"/>
    <lineage>
        <taxon>Bacteria</taxon>
        <taxon>Pseudomonadati</taxon>
        <taxon>Pseudomonadota</taxon>
        <taxon>Betaproteobacteria</taxon>
        <taxon>Burkholderiales</taxon>
        <taxon>Burkholderiaceae</taxon>
        <taxon>Quisquiliibacterium</taxon>
    </lineage>
</organism>
<feature type="transmembrane region" description="Helical" evidence="2">
    <location>
        <begin position="368"/>
        <end position="389"/>
    </location>
</feature>
<feature type="transmembrane region" description="Helical" evidence="2">
    <location>
        <begin position="80"/>
        <end position="102"/>
    </location>
</feature>
<feature type="transmembrane region" description="Helical" evidence="2">
    <location>
        <begin position="258"/>
        <end position="281"/>
    </location>
</feature>
<keyword evidence="1" id="KW-0620">Polyamine biosynthesis</keyword>
<evidence type="ECO:0000313" key="4">
    <source>
        <dbReference type="Proteomes" id="UP000532440"/>
    </source>
</evidence>
<gene>
    <name evidence="3" type="ORF">HNQ70_000822</name>
</gene>
<keyword evidence="2" id="KW-0812">Transmembrane</keyword>
<dbReference type="EMBL" id="JACHGB010000002">
    <property type="protein sequence ID" value="MBB5270818.1"/>
    <property type="molecule type" value="Genomic_DNA"/>
</dbReference>
<dbReference type="EC" id="2.5.1.16" evidence="3"/>
<dbReference type="RefSeq" id="WP_183964547.1">
    <property type="nucleotide sequence ID" value="NZ_BAABEW010000010.1"/>
</dbReference>
<dbReference type="Proteomes" id="UP000532440">
    <property type="component" value="Unassembled WGS sequence"/>
</dbReference>
<dbReference type="InterPro" id="IPR029063">
    <property type="entry name" value="SAM-dependent_MTases_sf"/>
</dbReference>
<accession>A0A7W8HGG7</accession>
<dbReference type="Pfam" id="PF01564">
    <property type="entry name" value="Spermine_synth"/>
    <property type="match status" value="1"/>
</dbReference>
<dbReference type="NCBIfam" id="NF037959">
    <property type="entry name" value="MFS_SpdSyn"/>
    <property type="match status" value="1"/>
</dbReference>
<feature type="transmembrane region" description="Helical" evidence="2">
    <location>
        <begin position="187"/>
        <end position="207"/>
    </location>
</feature>
<evidence type="ECO:0000256" key="1">
    <source>
        <dbReference type="ARBA" id="ARBA00023115"/>
    </source>
</evidence>
<feature type="transmembrane region" description="Helical" evidence="2">
    <location>
        <begin position="12"/>
        <end position="34"/>
    </location>
</feature>
<proteinExistence type="predicted"/>
<feature type="transmembrane region" description="Helical" evidence="2">
    <location>
        <begin position="293"/>
        <end position="313"/>
    </location>
</feature>
<keyword evidence="4" id="KW-1185">Reference proteome</keyword>
<keyword evidence="2" id="KW-1133">Transmembrane helix</keyword>
<dbReference type="GO" id="GO:0006596">
    <property type="term" value="P:polyamine biosynthetic process"/>
    <property type="evidence" value="ECO:0007669"/>
    <property type="project" value="UniProtKB-KW"/>
</dbReference>
<feature type="transmembrane region" description="Helical" evidence="2">
    <location>
        <begin position="46"/>
        <end position="68"/>
    </location>
</feature>
<reference evidence="3 4" key="1">
    <citation type="submission" date="2020-08" db="EMBL/GenBank/DDBJ databases">
        <title>Genomic Encyclopedia of Type Strains, Phase IV (KMG-IV): sequencing the most valuable type-strain genomes for metagenomic binning, comparative biology and taxonomic classification.</title>
        <authorList>
            <person name="Goeker M."/>
        </authorList>
    </citation>
    <scope>NUCLEOTIDE SEQUENCE [LARGE SCALE GENOMIC DNA]</scope>
    <source>
        <strain evidence="3 4">DSM 29781</strain>
    </source>
</reference>
<dbReference type="Gene3D" id="3.40.50.150">
    <property type="entry name" value="Vaccinia Virus protein VP39"/>
    <property type="match status" value="1"/>
</dbReference>
<dbReference type="SUPFAM" id="SSF53335">
    <property type="entry name" value="S-adenosyl-L-methionine-dependent methyltransferases"/>
    <property type="match status" value="1"/>
</dbReference>